<evidence type="ECO:0000256" key="5">
    <source>
        <dbReference type="ARBA" id="ARBA00022840"/>
    </source>
</evidence>
<dbReference type="SUPFAM" id="SSF55271">
    <property type="entry name" value="DNA repair protein MutS, domain I"/>
    <property type="match status" value="1"/>
</dbReference>
<dbReference type="SUPFAM" id="SSF53150">
    <property type="entry name" value="DNA repair protein MutS, domain II"/>
    <property type="match status" value="1"/>
</dbReference>
<dbReference type="Gene3D" id="1.10.1420.10">
    <property type="match status" value="2"/>
</dbReference>
<comment type="similarity">
    <text evidence="1 9 10">Belongs to the DNA mismatch repair MutS family.</text>
</comment>
<dbReference type="Gene3D" id="3.40.1170.10">
    <property type="entry name" value="DNA repair protein MutS, domain I"/>
    <property type="match status" value="1"/>
</dbReference>
<dbReference type="InterPro" id="IPR027417">
    <property type="entry name" value="P-loop_NTPase"/>
</dbReference>
<reference evidence="12 13" key="1">
    <citation type="journal article" date="2010" name="Genome Res.">
        <title>Genomic, proteomic, and transcriptomic analysis of virulent and avirulent Rickettsia prowazekii reveals its adaptive mutation capabilities.</title>
        <authorList>
            <person name="Bechah Y."/>
            <person name="El Karkouri K."/>
            <person name="Mediannikov O."/>
            <person name="Leroy Q."/>
            <person name="Pelletier N."/>
            <person name="Robert C."/>
            <person name="Medigue C."/>
            <person name="Mege J.L."/>
            <person name="Raoult D."/>
        </authorList>
    </citation>
    <scope>NUCLEOTIDE SEQUENCE [LARGE SCALE GENOMIC DNA]</scope>
    <source>
        <strain evidence="12 13">Rp22</strain>
    </source>
</reference>
<dbReference type="CDD" id="cd03284">
    <property type="entry name" value="ABC_MutS1"/>
    <property type="match status" value="1"/>
</dbReference>
<dbReference type="SMART" id="SM00533">
    <property type="entry name" value="MUTSd"/>
    <property type="match status" value="1"/>
</dbReference>
<evidence type="ECO:0000256" key="9">
    <source>
        <dbReference type="HAMAP-Rule" id="MF_00096"/>
    </source>
</evidence>
<evidence type="ECO:0000313" key="12">
    <source>
        <dbReference type="EMBL" id="ADE29812.1"/>
    </source>
</evidence>
<sequence length="891" mass="101488">MTLCNMNLHEFRQKYNYNVATKMMQQYLDIKFAHLDCLLLFRMGDFYELFYEDAILASNILGIALTKRGKNCEEEIPMCGVPYHALEHYLTKLIEENYKVAICDQLETPEEAKKRDGYKAVVTRDVTRIITPGTIIEENLISVTEPNYLTSLVIPKNKKTASICCVDLSTSKIFVINVPETEILNELARLKSREILLSENLKSSNISDSILKQFNCRITYQVDSFFAINKCEKIILDFYKIRDIKGIGEISNSQICAIGSILEYLSLTQKQNIPHLPIPKIINFHNYMTIDFSTRRNLEIVTNLQGNLYGSVLNTLNHTVTTQGGRLLYHFLSSPLTNIAKINHRLNITEFFYSNLGIVTRIRELLKNTSDIERCLTRITMNRSSGRDLLSIKYTLETAKTIKGLFSESYGLNLPHFIEKIIKPLSGDAELYNLIHMSIREDAPNNLNDGGIIKYEFHPKIAQLNDLINNKKLHVEKLKDQYRKETRIESLKISHNNVLGFFIDITPKNVNKILDPKFIHRQTTINSVRYTTYELQNLENELVNAQTLVIRLEKELYTDICRKVIEKSSYLKILANSLSGLDVFCNFAYIADEYDYTKPEFTNDLSFDIVKGRHPVVEAALRKTSKSFVYNDCHLSEAERIWLITGPNMAGKSTYLRQNAIITIIAQIGSFVPAKSAKIGVVDKIFSRIGAADDLIKGQSTFMTEMLETSAILAQSTKNSLIILDEVGRGTSTYDGVSIAWSVLEYIHDKLQCRCLFATHYHELTVMKNFLPALQNYTIAIEESGKDILFLHNIILGASNKSYGLHVAALAGLPTSVINRAAQILLKFEKIAISKEKNILSNASNNLSLFNFEHEKPISNSKLDEEFKTIDPDKISPKEALELIYKFKKLV</sequence>
<keyword evidence="4 9" id="KW-0227">DNA damage</keyword>
<dbReference type="HOGENOM" id="CLU_002472_4_0_5"/>
<dbReference type="InterPro" id="IPR005748">
    <property type="entry name" value="DNA_mismatch_repair_MutS"/>
</dbReference>
<dbReference type="PIRSF" id="PIRSF037677">
    <property type="entry name" value="DNA_mis_repair_Msh6"/>
    <property type="match status" value="1"/>
</dbReference>
<dbReference type="InterPro" id="IPR000432">
    <property type="entry name" value="DNA_mismatch_repair_MutS_C"/>
</dbReference>
<dbReference type="NCBIfam" id="NF003810">
    <property type="entry name" value="PRK05399.1"/>
    <property type="match status" value="1"/>
</dbReference>
<evidence type="ECO:0000259" key="11">
    <source>
        <dbReference type="PROSITE" id="PS00486"/>
    </source>
</evidence>
<dbReference type="SUPFAM" id="SSF52540">
    <property type="entry name" value="P-loop containing nucleoside triphosphate hydrolases"/>
    <property type="match status" value="1"/>
</dbReference>
<dbReference type="Gene3D" id="3.40.50.300">
    <property type="entry name" value="P-loop containing nucleotide triphosphate hydrolases"/>
    <property type="match status" value="1"/>
</dbReference>
<dbReference type="SMART" id="SM00534">
    <property type="entry name" value="MUTSac"/>
    <property type="match status" value="1"/>
</dbReference>
<dbReference type="Proteomes" id="UP000006931">
    <property type="component" value="Chromosome"/>
</dbReference>
<dbReference type="GO" id="GO:0030983">
    <property type="term" value="F:mismatched DNA binding"/>
    <property type="evidence" value="ECO:0007669"/>
    <property type="project" value="InterPro"/>
</dbReference>
<dbReference type="InterPro" id="IPR007860">
    <property type="entry name" value="DNA_mmatch_repair_MutS_con_dom"/>
</dbReference>
<dbReference type="Pfam" id="PF00488">
    <property type="entry name" value="MutS_V"/>
    <property type="match status" value="1"/>
</dbReference>
<comment type="function">
    <text evidence="8 9">This protein is involved in the repair of mismatches in DNA. It is possible that it carries out the mismatch recognition step. This protein has a weak ATPase activity.</text>
</comment>
<dbReference type="AlphaFoldDB" id="D5AWM3"/>
<evidence type="ECO:0000256" key="10">
    <source>
        <dbReference type="RuleBase" id="RU003756"/>
    </source>
</evidence>
<evidence type="ECO:0000256" key="6">
    <source>
        <dbReference type="ARBA" id="ARBA00023125"/>
    </source>
</evidence>
<dbReference type="Pfam" id="PF05188">
    <property type="entry name" value="MutS_II"/>
    <property type="match status" value="1"/>
</dbReference>
<evidence type="ECO:0000256" key="1">
    <source>
        <dbReference type="ARBA" id="ARBA00006271"/>
    </source>
</evidence>
<dbReference type="Gene3D" id="3.30.420.110">
    <property type="entry name" value="MutS, connector domain"/>
    <property type="match status" value="1"/>
</dbReference>
<dbReference type="Gene3D" id="6.10.140.430">
    <property type="match status" value="1"/>
</dbReference>
<dbReference type="GO" id="GO:0003684">
    <property type="term" value="F:damaged DNA binding"/>
    <property type="evidence" value="ECO:0007669"/>
    <property type="project" value="UniProtKB-UniRule"/>
</dbReference>
<dbReference type="HAMAP" id="MF_00096">
    <property type="entry name" value="MutS"/>
    <property type="match status" value="1"/>
</dbReference>
<dbReference type="FunFam" id="3.40.50.300:FF:000870">
    <property type="entry name" value="MutS protein homolog 4"/>
    <property type="match status" value="1"/>
</dbReference>
<proteinExistence type="inferred from homology"/>
<evidence type="ECO:0000256" key="8">
    <source>
        <dbReference type="ARBA" id="ARBA00024647"/>
    </source>
</evidence>
<dbReference type="PANTHER" id="PTHR11361">
    <property type="entry name" value="DNA MISMATCH REPAIR PROTEIN MUTS FAMILY MEMBER"/>
    <property type="match status" value="1"/>
</dbReference>
<keyword evidence="6 9" id="KW-0238">DNA-binding</keyword>
<evidence type="ECO:0000256" key="3">
    <source>
        <dbReference type="ARBA" id="ARBA00022741"/>
    </source>
</evidence>
<organism evidence="12 13">
    <name type="scientific">Rickettsia prowazekii (strain Rp22)</name>
    <dbReference type="NCBI Taxonomy" id="449216"/>
    <lineage>
        <taxon>Bacteria</taxon>
        <taxon>Pseudomonadati</taxon>
        <taxon>Pseudomonadota</taxon>
        <taxon>Alphaproteobacteria</taxon>
        <taxon>Rickettsiales</taxon>
        <taxon>Rickettsiaceae</taxon>
        <taxon>Rickettsieae</taxon>
        <taxon>Rickettsia</taxon>
        <taxon>typhus group</taxon>
    </lineage>
</organism>
<dbReference type="InterPro" id="IPR017261">
    <property type="entry name" value="DNA_mismatch_repair_MutS/MSH"/>
</dbReference>
<name>D5AWM3_RICPP</name>
<feature type="domain" description="DNA mismatch repair proteins mutS family" evidence="11">
    <location>
        <begin position="720"/>
        <end position="736"/>
    </location>
</feature>
<evidence type="ECO:0000256" key="4">
    <source>
        <dbReference type="ARBA" id="ARBA00022763"/>
    </source>
</evidence>
<dbReference type="Pfam" id="PF05190">
    <property type="entry name" value="MutS_IV"/>
    <property type="match status" value="1"/>
</dbReference>
<dbReference type="InterPro" id="IPR036678">
    <property type="entry name" value="MutS_con_dom_sf"/>
</dbReference>
<keyword evidence="3 9" id="KW-0547">Nucleotide-binding</keyword>
<dbReference type="EMBL" id="CP001584">
    <property type="protein sequence ID" value="ADE29812.1"/>
    <property type="molecule type" value="Genomic_DNA"/>
</dbReference>
<dbReference type="Pfam" id="PF01624">
    <property type="entry name" value="MutS_I"/>
    <property type="match status" value="1"/>
</dbReference>
<protein>
    <recommendedName>
        <fullName evidence="2 9">DNA mismatch repair protein MutS</fullName>
    </recommendedName>
</protein>
<dbReference type="GO" id="GO:0140664">
    <property type="term" value="F:ATP-dependent DNA damage sensor activity"/>
    <property type="evidence" value="ECO:0007669"/>
    <property type="project" value="InterPro"/>
</dbReference>
<dbReference type="Pfam" id="PF05192">
    <property type="entry name" value="MutS_III"/>
    <property type="match status" value="1"/>
</dbReference>
<dbReference type="InterPro" id="IPR007861">
    <property type="entry name" value="DNA_mismatch_repair_MutS_clamp"/>
</dbReference>
<gene>
    <name evidence="9 12" type="primary">mutS</name>
    <name evidence="12" type="ordered locus">rpr22_CDS292</name>
</gene>
<dbReference type="InterPro" id="IPR045076">
    <property type="entry name" value="MutS"/>
</dbReference>
<dbReference type="InterPro" id="IPR007695">
    <property type="entry name" value="DNA_mismatch_repair_MutS-lik_N"/>
</dbReference>
<dbReference type="GO" id="GO:0005524">
    <property type="term" value="F:ATP binding"/>
    <property type="evidence" value="ECO:0007669"/>
    <property type="project" value="UniProtKB-UniRule"/>
</dbReference>
<dbReference type="PATRIC" id="fig|449216.3.peg.304"/>
<keyword evidence="5 9" id="KW-0067">ATP-binding</keyword>
<dbReference type="NCBIfam" id="TIGR01070">
    <property type="entry name" value="mutS1"/>
    <property type="match status" value="1"/>
</dbReference>
<dbReference type="FunFam" id="3.40.1170.10:FF:000001">
    <property type="entry name" value="DNA mismatch repair protein MutS"/>
    <property type="match status" value="1"/>
</dbReference>
<keyword evidence="7 9" id="KW-0234">DNA repair</keyword>
<dbReference type="InterPro" id="IPR036187">
    <property type="entry name" value="DNA_mismatch_repair_MutS_sf"/>
</dbReference>
<dbReference type="GO" id="GO:0006298">
    <property type="term" value="P:mismatch repair"/>
    <property type="evidence" value="ECO:0007669"/>
    <property type="project" value="UniProtKB-UniRule"/>
</dbReference>
<feature type="binding site" evidence="9">
    <location>
        <begin position="646"/>
        <end position="653"/>
    </location>
    <ligand>
        <name>ATP</name>
        <dbReference type="ChEBI" id="CHEBI:30616"/>
    </ligand>
</feature>
<accession>D5AWM3</accession>
<dbReference type="InterPro" id="IPR007696">
    <property type="entry name" value="DNA_mismatch_repair_MutS_core"/>
</dbReference>
<evidence type="ECO:0000313" key="13">
    <source>
        <dbReference type="Proteomes" id="UP000006931"/>
    </source>
</evidence>
<dbReference type="InterPro" id="IPR016151">
    <property type="entry name" value="DNA_mismatch_repair_MutS_N"/>
</dbReference>
<dbReference type="KEGG" id="rpq:rpr22_CDS292"/>
<evidence type="ECO:0000256" key="7">
    <source>
        <dbReference type="ARBA" id="ARBA00023204"/>
    </source>
</evidence>
<dbReference type="PROSITE" id="PS00486">
    <property type="entry name" value="DNA_MISMATCH_REPAIR_2"/>
    <property type="match status" value="1"/>
</dbReference>
<dbReference type="SUPFAM" id="SSF48334">
    <property type="entry name" value="DNA repair protein MutS, domain III"/>
    <property type="match status" value="1"/>
</dbReference>
<evidence type="ECO:0000256" key="2">
    <source>
        <dbReference type="ARBA" id="ARBA00021982"/>
    </source>
</evidence>
<dbReference type="PANTHER" id="PTHR11361:SF34">
    <property type="entry name" value="DNA MISMATCH REPAIR PROTEIN MSH1, MITOCHONDRIAL"/>
    <property type="match status" value="1"/>
</dbReference>